<feature type="region of interest" description="Disordered" evidence="5">
    <location>
        <begin position="39"/>
        <end position="67"/>
    </location>
</feature>
<organism evidence="7">
    <name type="scientific">Timema shepardi</name>
    <name type="common">Walking stick</name>
    <dbReference type="NCBI Taxonomy" id="629360"/>
    <lineage>
        <taxon>Eukaryota</taxon>
        <taxon>Metazoa</taxon>
        <taxon>Ecdysozoa</taxon>
        <taxon>Arthropoda</taxon>
        <taxon>Hexapoda</taxon>
        <taxon>Insecta</taxon>
        <taxon>Pterygota</taxon>
        <taxon>Neoptera</taxon>
        <taxon>Polyneoptera</taxon>
        <taxon>Phasmatodea</taxon>
        <taxon>Timematodea</taxon>
        <taxon>Timematoidea</taxon>
        <taxon>Timematidae</taxon>
        <taxon>Timema</taxon>
    </lineage>
</organism>
<gene>
    <name evidence="7" type="ORF">TSIB3V08_LOCUS10392</name>
</gene>
<dbReference type="PANTHER" id="PTHR15654:SF1">
    <property type="entry name" value="COILED-COIL DOMAIN-CONTAINING PROTEIN 96"/>
    <property type="match status" value="1"/>
</dbReference>
<dbReference type="Pfam" id="PF13870">
    <property type="entry name" value="CCDC113_CCDC96_CC"/>
    <property type="match status" value="1"/>
</dbReference>
<keyword evidence="3" id="KW-0966">Cell projection</keyword>
<proteinExistence type="predicted"/>
<evidence type="ECO:0000259" key="6">
    <source>
        <dbReference type="Pfam" id="PF13870"/>
    </source>
</evidence>
<evidence type="ECO:0000256" key="1">
    <source>
        <dbReference type="ARBA" id="ARBA00004138"/>
    </source>
</evidence>
<dbReference type="PANTHER" id="PTHR15654">
    <property type="entry name" value="COILED-COIL DOMAIN-CONTAINING PROTEIN 113-RELATED"/>
    <property type="match status" value="1"/>
</dbReference>
<evidence type="ECO:0000256" key="3">
    <source>
        <dbReference type="ARBA" id="ARBA00023273"/>
    </source>
</evidence>
<feature type="region of interest" description="Disordered" evidence="5">
    <location>
        <begin position="141"/>
        <end position="169"/>
    </location>
</feature>
<feature type="coiled-coil region" evidence="4">
    <location>
        <begin position="511"/>
        <end position="592"/>
    </location>
</feature>
<feature type="coiled-coil region" evidence="4">
    <location>
        <begin position="446"/>
        <end position="477"/>
    </location>
</feature>
<dbReference type="EMBL" id="OC006885">
    <property type="protein sequence ID" value="CAD7266373.1"/>
    <property type="molecule type" value="Genomic_DNA"/>
</dbReference>
<dbReference type="InterPro" id="IPR051885">
    <property type="entry name" value="CC_CF"/>
</dbReference>
<feature type="domain" description="CCDC113/CCDC96 coiled-coil" evidence="6">
    <location>
        <begin position="406"/>
        <end position="580"/>
    </location>
</feature>
<feature type="coiled-coil region" evidence="4">
    <location>
        <begin position="280"/>
        <end position="314"/>
    </location>
</feature>
<dbReference type="GO" id="GO:0005930">
    <property type="term" value="C:axoneme"/>
    <property type="evidence" value="ECO:0007669"/>
    <property type="project" value="TreeGrafter"/>
</dbReference>
<reference evidence="7" key="1">
    <citation type="submission" date="2020-11" db="EMBL/GenBank/DDBJ databases">
        <authorList>
            <person name="Tran Van P."/>
        </authorList>
    </citation>
    <scope>NUCLEOTIDE SEQUENCE</scope>
</reference>
<evidence type="ECO:0000256" key="4">
    <source>
        <dbReference type="SAM" id="Coils"/>
    </source>
</evidence>
<dbReference type="GO" id="GO:0060271">
    <property type="term" value="P:cilium assembly"/>
    <property type="evidence" value="ECO:0007669"/>
    <property type="project" value="TreeGrafter"/>
</dbReference>
<evidence type="ECO:0000313" key="7">
    <source>
        <dbReference type="EMBL" id="CAD7266373.1"/>
    </source>
</evidence>
<evidence type="ECO:0000256" key="2">
    <source>
        <dbReference type="ARBA" id="ARBA00023054"/>
    </source>
</evidence>
<dbReference type="InterPro" id="IPR025254">
    <property type="entry name" value="CCDC113/CCDC96_CC"/>
</dbReference>
<feature type="compositionally biased region" description="Basic and acidic residues" evidence="5">
    <location>
        <begin position="40"/>
        <end position="66"/>
    </location>
</feature>
<sequence>MASDEHPEIIENVEEIEDDRIVLSEVIPEIHIQTASYKTSLEKGEETEHVSQKFVDESTKLDKPTDEEQLTLNAIFQTDSKNVTTDDHAKASEEKENELEITTMEENEDDNDEKQMKIPETKRKGSILWYLEEVIKSGKVDVEKTEEEEEEEKGTKSDSGPVSDFVIKKPNTEDQLDLEIFGESQKVTDYHFESSSESDTLADVPETPPIGIDRQVYIEQYKSLNTEKLTAKKLNILLQKKLIEYFKKRKVESIFKEDEPMGLDAEQKYNKRLLEYSALKVEEDKEKQEMNQEISKLRGQKEELATELDNQLKALMTRQTEIGLALKNSKTGKLIPPELATQYICTCTQMNAIMTAGPAVDERGVASVAVVMGRVVIFLTRITQAKITIDSTQSIVQRLVSRQLNKFKEVGKIRLEYTKLRNHVTAQEELRKSIEIFGDDLFLIDYEQLRMENQNFLEKIEERDEELERLRQKATSSIQVLAHVREKADATTSDIHDKVKRLNDTDAEVTFVLLREQLTNLKRRRDHFRDESQRLRREAGLLTETRLLEDFEESIEEATRLSAQLQNLKNSYSDQQQKLENIRKTIEVIKAKQRLPAVPPVTSGFPIKTSKKISTSLPKIPQQQKAILPVSNRKTSFIYKSASNSREYLEFYLPETVGRLPPESSVKPVIW</sequence>
<name>A0A7R9B522_TIMSH</name>
<dbReference type="AlphaFoldDB" id="A0A7R9B522"/>
<dbReference type="GO" id="GO:0036064">
    <property type="term" value="C:ciliary basal body"/>
    <property type="evidence" value="ECO:0007669"/>
    <property type="project" value="TreeGrafter"/>
</dbReference>
<keyword evidence="2 4" id="KW-0175">Coiled coil</keyword>
<evidence type="ECO:0000256" key="5">
    <source>
        <dbReference type="SAM" id="MobiDB-lite"/>
    </source>
</evidence>
<comment type="subcellular location">
    <subcellularLocation>
        <location evidence="1">Cell projection</location>
        <location evidence="1">Cilium</location>
    </subcellularLocation>
</comment>
<accession>A0A7R9B522</accession>
<protein>
    <recommendedName>
        <fullName evidence="6">CCDC113/CCDC96 coiled-coil domain-containing protein</fullName>
    </recommendedName>
</protein>